<dbReference type="AlphaFoldDB" id="A0A0P7AYN6"/>
<dbReference type="OrthoDB" id="5243844at2759"/>
<name>A0A0P7AYN6_9HYPO</name>
<keyword evidence="1" id="KW-0863">Zinc-finger</keyword>
<protein>
    <recommendedName>
        <fullName evidence="3">C2H2-type domain-containing protein</fullName>
    </recommendedName>
</protein>
<evidence type="ECO:0000259" key="3">
    <source>
        <dbReference type="PROSITE" id="PS50157"/>
    </source>
</evidence>
<evidence type="ECO:0000256" key="2">
    <source>
        <dbReference type="SAM" id="MobiDB-lite"/>
    </source>
</evidence>
<dbReference type="PROSITE" id="PS00028">
    <property type="entry name" value="ZINC_FINGER_C2H2_1"/>
    <property type="match status" value="1"/>
</dbReference>
<feature type="region of interest" description="Disordered" evidence="2">
    <location>
        <begin position="755"/>
        <end position="823"/>
    </location>
</feature>
<dbReference type="PANTHER" id="PTHR37535:SF3">
    <property type="entry name" value="FLUG DOMAIN-CONTAINING PROTEIN"/>
    <property type="match status" value="1"/>
</dbReference>
<reference evidence="4 5" key="1">
    <citation type="submission" date="2015-09" db="EMBL/GenBank/DDBJ databases">
        <title>Draft genome of a European isolate of the apple canker pathogen Neonectria ditissima.</title>
        <authorList>
            <person name="Gomez-Cortecero A."/>
            <person name="Harrison R.J."/>
            <person name="Armitage A.D."/>
        </authorList>
    </citation>
    <scope>NUCLEOTIDE SEQUENCE [LARGE SCALE GENOMIC DNA]</scope>
    <source>
        <strain evidence="4 5">R09/05</strain>
    </source>
</reference>
<comment type="caution">
    <text evidence="4">The sequence shown here is derived from an EMBL/GenBank/DDBJ whole genome shotgun (WGS) entry which is preliminary data.</text>
</comment>
<organism evidence="4 5">
    <name type="scientific">Neonectria ditissima</name>
    <dbReference type="NCBI Taxonomy" id="78410"/>
    <lineage>
        <taxon>Eukaryota</taxon>
        <taxon>Fungi</taxon>
        <taxon>Dikarya</taxon>
        <taxon>Ascomycota</taxon>
        <taxon>Pezizomycotina</taxon>
        <taxon>Sordariomycetes</taxon>
        <taxon>Hypocreomycetidae</taxon>
        <taxon>Hypocreales</taxon>
        <taxon>Nectriaceae</taxon>
        <taxon>Neonectria</taxon>
    </lineage>
</organism>
<sequence>MSQLSIEPHSLQQQARSDAVSSEALLAMLEENLDSPEDESLFRSEKNTKLRDRISSAWKIFTETLSVDTNKLWLDLCEDSQPAARNFATFLQFYVQSSVKHKICLGPKEYEKVNTIGRACTIQDVWSCLVSMAQDNVLKPLRLQYPDRAKYLTLRYSTRGGKDHGPAGRVAQLIPSIAIKTGLSLVPLYEKREMTDHDVISILHTIWWRASDIPCSPLQRICYSAKVTLQGIGGWRYASLNIKYKDIEMAWLRDPRDPTKTWPVANIHLYHVKRGINRIERDQSHRFSFTVSRVPFKPICLLTYIVAVAIAKGAFAEDYTHAAQILYPGPLLEGHNEYVPLKWKKEMLEEPVLPLAYSQFNRLWHRTLLVAGLRDDPRPYSMRVGAAGRLDGALSSAVRSYVFGNTEDVFRHSYNPENQRANLMQIAFGDKASDGEHAISKFHGTFTKRDPHAPIYITQEDLRKFEDRSDLTLLRQRLQDSTNKEEREKLVGQIQHIRETLEDLLILKRRKEYFAEVDRLRSKQQPTSHLHHINTADPRAKMHKLSSIAAEKLARHLAKEGNESIGDRLVAYIRGASFTAPEPGEDDDPYESSPRARCLLCWKTFDTRATLTRHVEEKHVDSFEQPLWCSECKQAGRQDCLIPAGLPAWSNHVERAHGKLHAPNVQRKEPKSAHCLLCKNSFIGQGFNLHLGSHVRRGTFTKPFPCPECQQQRTDDHMIRDKDHWLLHVKNVHGGGQVPGAVFLLGTGKRKAAEECVPKKRQKTQRAATHKEVGRHQCSPKPEGSPYWETPWEGEMPDQDPGSVSGHTDEDFWVTGQDEDYDE</sequence>
<evidence type="ECO:0000256" key="1">
    <source>
        <dbReference type="PROSITE-ProRule" id="PRU00042"/>
    </source>
</evidence>
<keyword evidence="1" id="KW-0479">Metal-binding</keyword>
<dbReference type="GO" id="GO:0008270">
    <property type="term" value="F:zinc ion binding"/>
    <property type="evidence" value="ECO:0007669"/>
    <property type="project" value="UniProtKB-KW"/>
</dbReference>
<dbReference type="SMART" id="SM00355">
    <property type="entry name" value="ZnF_C2H2"/>
    <property type="match status" value="3"/>
</dbReference>
<keyword evidence="1" id="KW-0862">Zinc</keyword>
<evidence type="ECO:0000313" key="5">
    <source>
        <dbReference type="Proteomes" id="UP000050424"/>
    </source>
</evidence>
<dbReference type="EMBL" id="LKCW01000128">
    <property type="protein sequence ID" value="KPM38643.1"/>
    <property type="molecule type" value="Genomic_DNA"/>
</dbReference>
<dbReference type="Pfam" id="PF11917">
    <property type="entry name" value="DUF3435"/>
    <property type="match status" value="1"/>
</dbReference>
<accession>A0A0P7AYN6</accession>
<gene>
    <name evidence="4" type="ORF">AK830_g7932</name>
</gene>
<dbReference type="InterPro" id="IPR021842">
    <property type="entry name" value="DUF3435"/>
</dbReference>
<dbReference type="PROSITE" id="PS50157">
    <property type="entry name" value="ZINC_FINGER_C2H2_2"/>
    <property type="match status" value="1"/>
</dbReference>
<dbReference type="PANTHER" id="PTHR37535">
    <property type="entry name" value="FLUG DOMAIN PROTEIN"/>
    <property type="match status" value="1"/>
</dbReference>
<keyword evidence="5" id="KW-1185">Reference proteome</keyword>
<proteinExistence type="predicted"/>
<evidence type="ECO:0000313" key="4">
    <source>
        <dbReference type="EMBL" id="KPM38643.1"/>
    </source>
</evidence>
<feature type="domain" description="C2H2-type" evidence="3">
    <location>
        <begin position="596"/>
        <end position="626"/>
    </location>
</feature>
<dbReference type="InterPro" id="IPR013087">
    <property type="entry name" value="Znf_C2H2_type"/>
</dbReference>
<dbReference type="Proteomes" id="UP000050424">
    <property type="component" value="Unassembled WGS sequence"/>
</dbReference>